<proteinExistence type="predicted"/>
<keyword evidence="6" id="KW-1185">Reference proteome</keyword>
<dbReference type="Pfam" id="PF01048">
    <property type="entry name" value="PNP_UDP_1"/>
    <property type="match status" value="1"/>
</dbReference>
<evidence type="ECO:0000259" key="3">
    <source>
        <dbReference type="Pfam" id="PF01048"/>
    </source>
</evidence>
<comment type="caution">
    <text evidence="5">The sequence shown here is derived from an EMBL/GenBank/DDBJ whole genome shotgun (WGS) entry which is preliminary data.</text>
</comment>
<evidence type="ECO:0000313" key="6">
    <source>
        <dbReference type="Proteomes" id="UP001321749"/>
    </source>
</evidence>
<evidence type="ECO:0008006" key="7">
    <source>
        <dbReference type="Google" id="ProtNLM"/>
    </source>
</evidence>
<dbReference type="PANTHER" id="PTHR46082">
    <property type="entry name" value="ATP/GTP-BINDING PROTEIN-RELATED"/>
    <property type="match status" value="1"/>
</dbReference>
<accession>A0AAV9HUN6</accession>
<dbReference type="Pfam" id="PF22893">
    <property type="entry name" value="ULD_2"/>
    <property type="match status" value="1"/>
</dbReference>
<feature type="domain" description="Nucleoside phosphorylase" evidence="3">
    <location>
        <begin position="14"/>
        <end position="161"/>
    </location>
</feature>
<feature type="coiled-coil region" evidence="1">
    <location>
        <begin position="170"/>
        <end position="197"/>
    </location>
</feature>
<evidence type="ECO:0000256" key="1">
    <source>
        <dbReference type="SAM" id="Coils"/>
    </source>
</evidence>
<keyword evidence="1" id="KW-0175">Coiled coil</keyword>
<evidence type="ECO:0000259" key="4">
    <source>
        <dbReference type="Pfam" id="PF22893"/>
    </source>
</evidence>
<dbReference type="SUPFAM" id="SSF53167">
    <property type="entry name" value="Purine and uridine phosphorylases"/>
    <property type="match status" value="1"/>
</dbReference>
<dbReference type="InterPro" id="IPR053137">
    <property type="entry name" value="NLR-like"/>
</dbReference>
<reference evidence="5" key="2">
    <citation type="submission" date="2023-06" db="EMBL/GenBank/DDBJ databases">
        <authorList>
            <consortium name="Lawrence Berkeley National Laboratory"/>
            <person name="Mondo S.J."/>
            <person name="Hensen N."/>
            <person name="Bonometti L."/>
            <person name="Westerberg I."/>
            <person name="Brannstrom I.O."/>
            <person name="Guillou S."/>
            <person name="Cros-Aarteil S."/>
            <person name="Calhoun S."/>
            <person name="Haridas S."/>
            <person name="Kuo A."/>
            <person name="Pangilinan J."/>
            <person name="Riley R."/>
            <person name="Labutti K."/>
            <person name="Andreopoulos B."/>
            <person name="Lipzen A."/>
            <person name="Chen C."/>
            <person name="Yanf M."/>
            <person name="Daum C."/>
            <person name="Ng V."/>
            <person name="Clum A."/>
            <person name="Steindorff A."/>
            <person name="Ohm R."/>
            <person name="Martin F."/>
            <person name="Silar P."/>
            <person name="Natvig D."/>
            <person name="Lalanne C."/>
            <person name="Gautier V."/>
            <person name="Ament-Velasquez S.L."/>
            <person name="Kruys A."/>
            <person name="Hutchinson M.I."/>
            <person name="Powell A.J."/>
            <person name="Barry K."/>
            <person name="Miller A.N."/>
            <person name="Grigoriev I.V."/>
            <person name="Debuchy R."/>
            <person name="Gladieux P."/>
            <person name="Thoren M.H."/>
            <person name="Johannesson H."/>
        </authorList>
    </citation>
    <scope>NUCLEOTIDE SEQUENCE</scope>
    <source>
        <strain evidence="5">PSN324</strain>
    </source>
</reference>
<dbReference type="Proteomes" id="UP001321749">
    <property type="component" value="Unassembled WGS sequence"/>
</dbReference>
<organism evidence="5 6">
    <name type="scientific">Cladorrhinum samala</name>
    <dbReference type="NCBI Taxonomy" id="585594"/>
    <lineage>
        <taxon>Eukaryota</taxon>
        <taxon>Fungi</taxon>
        <taxon>Dikarya</taxon>
        <taxon>Ascomycota</taxon>
        <taxon>Pezizomycotina</taxon>
        <taxon>Sordariomycetes</taxon>
        <taxon>Sordariomycetidae</taxon>
        <taxon>Sordariales</taxon>
        <taxon>Podosporaceae</taxon>
        <taxon>Cladorrhinum</taxon>
    </lineage>
</organism>
<evidence type="ECO:0000256" key="2">
    <source>
        <dbReference type="SAM" id="MobiDB-lite"/>
    </source>
</evidence>
<dbReference type="Gene3D" id="3.40.50.1580">
    <property type="entry name" value="Nucleoside phosphorylase domain"/>
    <property type="match status" value="1"/>
</dbReference>
<dbReference type="GO" id="GO:0003824">
    <property type="term" value="F:catalytic activity"/>
    <property type="evidence" value="ECO:0007669"/>
    <property type="project" value="InterPro"/>
</dbReference>
<dbReference type="InterPro" id="IPR000845">
    <property type="entry name" value="Nucleoside_phosphorylase_d"/>
</dbReference>
<name>A0AAV9HUN6_9PEZI</name>
<feature type="region of interest" description="Disordered" evidence="2">
    <location>
        <begin position="556"/>
        <end position="594"/>
    </location>
</feature>
<gene>
    <name evidence="5" type="ORF">QBC42DRAFT_263380</name>
</gene>
<feature type="compositionally biased region" description="Low complexity" evidence="2">
    <location>
        <begin position="562"/>
        <end position="573"/>
    </location>
</feature>
<feature type="coiled-coil region" evidence="1">
    <location>
        <begin position="393"/>
        <end position="420"/>
    </location>
</feature>
<dbReference type="AlphaFoldDB" id="A0AAV9HUN6"/>
<dbReference type="GO" id="GO:0009116">
    <property type="term" value="P:nucleoside metabolic process"/>
    <property type="evidence" value="ECO:0007669"/>
    <property type="project" value="InterPro"/>
</dbReference>
<evidence type="ECO:0000313" key="5">
    <source>
        <dbReference type="EMBL" id="KAK4464433.1"/>
    </source>
</evidence>
<dbReference type="InterPro" id="IPR035994">
    <property type="entry name" value="Nucleoside_phosphorylase_sf"/>
</dbReference>
<dbReference type="EMBL" id="MU864948">
    <property type="protein sequence ID" value="KAK4464433.1"/>
    <property type="molecule type" value="Genomic_DNA"/>
</dbReference>
<reference evidence="5" key="1">
    <citation type="journal article" date="2023" name="Mol. Phylogenet. Evol.">
        <title>Genome-scale phylogeny and comparative genomics of the fungal order Sordariales.</title>
        <authorList>
            <person name="Hensen N."/>
            <person name="Bonometti L."/>
            <person name="Westerberg I."/>
            <person name="Brannstrom I.O."/>
            <person name="Guillou S."/>
            <person name="Cros-Aarteil S."/>
            <person name="Calhoun S."/>
            <person name="Haridas S."/>
            <person name="Kuo A."/>
            <person name="Mondo S."/>
            <person name="Pangilinan J."/>
            <person name="Riley R."/>
            <person name="LaButti K."/>
            <person name="Andreopoulos B."/>
            <person name="Lipzen A."/>
            <person name="Chen C."/>
            <person name="Yan M."/>
            <person name="Daum C."/>
            <person name="Ng V."/>
            <person name="Clum A."/>
            <person name="Steindorff A."/>
            <person name="Ohm R.A."/>
            <person name="Martin F."/>
            <person name="Silar P."/>
            <person name="Natvig D.O."/>
            <person name="Lalanne C."/>
            <person name="Gautier V."/>
            <person name="Ament-Velasquez S.L."/>
            <person name="Kruys A."/>
            <person name="Hutchinson M.I."/>
            <person name="Powell A.J."/>
            <person name="Barry K."/>
            <person name="Miller A.N."/>
            <person name="Grigoriev I.V."/>
            <person name="Debuchy R."/>
            <person name="Gladieux P."/>
            <person name="Hiltunen Thoren M."/>
            <person name="Johannesson H."/>
        </authorList>
    </citation>
    <scope>NUCLEOTIDE SEQUENCE</scope>
    <source>
        <strain evidence="5">PSN324</strain>
    </source>
</reference>
<protein>
    <recommendedName>
        <fullName evidence="7">Nucleoside phosphorylase domain-containing protein</fullName>
    </recommendedName>
</protein>
<dbReference type="InterPro" id="IPR054464">
    <property type="entry name" value="ULD_fung"/>
</dbReference>
<dbReference type="PANTHER" id="PTHR46082:SF6">
    <property type="entry name" value="AAA+ ATPASE DOMAIN-CONTAINING PROTEIN-RELATED"/>
    <property type="match status" value="1"/>
</dbReference>
<sequence>MPAAGRPQSRDEFEIAIICALSIEFDAVRSLFDEAWDEDGDPYGKVSQDPNEYRTGRMGRDNVVLLLLPGIGKVNAANAIPALLCSYTRIRLALVVGICGGVPKPLDVHGDDDDDDDDDSVELILGDVVVSSSIVQFDFGRRYPHGFEVKKTIEDSVSKAGKDIRSLLRLLDTAQERERLEKKAAKFLEDLQEADVKAAQERGRRASSKYRYIPASEDRLFRATYLHRHRLSNITCGCNETQACERAASTSCKDIGCDENELVLSRHRLEFKRRVEATDTGKAQRPLIHIGAIASGDTVMKSGIDRDRVAREHNIIAFEMEAVGIWDMPSLSCLVVKGICDYADSHKNKRWQTFAAATAAATSKALLALRTRPEAPGQRIKFGSAEAAALTQVELLKTENAALKDQIEFLREALQLELAQRTTPLCRNVDHPQVYIVDALGHSWSLFLDLITSKEGLIYCLKTKFHDVGTRKIEREEWYLVEVGKKWALDFNKPWVAIMTPGKTFNMGMIFRRHQQPRQECPSCHDPNEGKSDEEISCKSCGLNYRRIEELKTLEISHDQGEASTSTASAPEPANEDDIPRPRPHGKRKSTDDEVSYYKRIRLIDMRFEIGTTPDAPESSKVAIHMRYMSDMDRLASYLSRVCGLSEEDCTTALRNSQTRANSTSSTLNELHRLVLTMKQRLETRSQSLLQQSADSQGAGNDVTEKLRTIAEGIEDALRSTPGTSRRTATNTEQTHALTKEDIDKMVASWEPPPETQSPRPGSKINLTTYTWVTVWYCDNCRDGPHTKLILDYCPLCGHRRCPQCPWDEIKRFN</sequence>
<feature type="domain" description="Ubiquitin-like" evidence="4">
    <location>
        <begin position="433"/>
        <end position="512"/>
    </location>
</feature>